<reference evidence="1" key="1">
    <citation type="submission" date="2023-06" db="EMBL/GenBank/DDBJ databases">
        <title>Comparative genomics of Bacillaceae isolates and their secondary metabolite potential.</title>
        <authorList>
            <person name="Song L."/>
            <person name="Nielsen L.J."/>
            <person name="Mohite O."/>
            <person name="Xu X."/>
            <person name="Weber T."/>
            <person name="Kovacs A.T."/>
        </authorList>
    </citation>
    <scope>NUCLEOTIDE SEQUENCE</scope>
    <source>
        <strain evidence="1">G1S1</strain>
    </source>
</reference>
<evidence type="ECO:0000313" key="2">
    <source>
        <dbReference type="Proteomes" id="UP001238973"/>
    </source>
</evidence>
<evidence type="ECO:0000313" key="1">
    <source>
        <dbReference type="EMBL" id="MDM5284691.1"/>
    </source>
</evidence>
<accession>A0AAJ1QNU8</accession>
<sequence>MTEKLGKRYSKEIKESILKRMLPPNNEAVSLISEETGITEATLYKWRKMPVLLEMQHLEMDQVLSNGVAKINF</sequence>
<dbReference type="Pfam" id="PF01527">
    <property type="entry name" value="HTH_Tnp_1"/>
    <property type="match status" value="1"/>
</dbReference>
<dbReference type="GO" id="GO:0006313">
    <property type="term" value="P:DNA transposition"/>
    <property type="evidence" value="ECO:0007669"/>
    <property type="project" value="InterPro"/>
</dbReference>
<protein>
    <submittedName>
        <fullName evidence="1">Transposase</fullName>
    </submittedName>
</protein>
<dbReference type="RefSeq" id="WP_289350147.1">
    <property type="nucleotide sequence ID" value="NZ_JAUCFI010000003.1"/>
</dbReference>
<dbReference type="SUPFAM" id="SSF46689">
    <property type="entry name" value="Homeodomain-like"/>
    <property type="match status" value="1"/>
</dbReference>
<dbReference type="AlphaFoldDB" id="A0AAJ1QNU8"/>
<dbReference type="GO" id="GO:0003677">
    <property type="term" value="F:DNA binding"/>
    <property type="evidence" value="ECO:0007669"/>
    <property type="project" value="InterPro"/>
</dbReference>
<proteinExistence type="predicted"/>
<organism evidence="1 2">
    <name type="scientific">Peribacillus frigoritolerans</name>
    <dbReference type="NCBI Taxonomy" id="450367"/>
    <lineage>
        <taxon>Bacteria</taxon>
        <taxon>Bacillati</taxon>
        <taxon>Bacillota</taxon>
        <taxon>Bacilli</taxon>
        <taxon>Bacillales</taxon>
        <taxon>Bacillaceae</taxon>
        <taxon>Peribacillus</taxon>
    </lineage>
</organism>
<comment type="caution">
    <text evidence="1">The sequence shown here is derived from an EMBL/GenBank/DDBJ whole genome shotgun (WGS) entry which is preliminary data.</text>
</comment>
<dbReference type="GO" id="GO:0004803">
    <property type="term" value="F:transposase activity"/>
    <property type="evidence" value="ECO:0007669"/>
    <property type="project" value="InterPro"/>
</dbReference>
<name>A0AAJ1QNU8_9BACI</name>
<gene>
    <name evidence="1" type="ORF">QUF85_15465</name>
</gene>
<dbReference type="Proteomes" id="UP001238973">
    <property type="component" value="Unassembled WGS sequence"/>
</dbReference>
<dbReference type="InterPro" id="IPR009057">
    <property type="entry name" value="Homeodomain-like_sf"/>
</dbReference>
<dbReference type="EMBL" id="JAUCFI010000003">
    <property type="protein sequence ID" value="MDM5284691.1"/>
    <property type="molecule type" value="Genomic_DNA"/>
</dbReference>
<dbReference type="InterPro" id="IPR002514">
    <property type="entry name" value="Transposase_8"/>
</dbReference>